<evidence type="ECO:0000313" key="3">
    <source>
        <dbReference type="Proteomes" id="UP000324222"/>
    </source>
</evidence>
<gene>
    <name evidence="2" type="ORF">E2C01_069652</name>
</gene>
<feature type="region of interest" description="Disordered" evidence="1">
    <location>
        <begin position="1"/>
        <end position="66"/>
    </location>
</feature>
<dbReference type="AlphaFoldDB" id="A0A5B7I1D5"/>
<keyword evidence="3" id="KW-1185">Reference proteome</keyword>
<dbReference type="OrthoDB" id="6381181at2759"/>
<protein>
    <submittedName>
        <fullName evidence="2">Uncharacterized protein</fullName>
    </submittedName>
</protein>
<comment type="caution">
    <text evidence="2">The sequence shown here is derived from an EMBL/GenBank/DDBJ whole genome shotgun (WGS) entry which is preliminary data.</text>
</comment>
<proteinExistence type="predicted"/>
<reference evidence="2 3" key="1">
    <citation type="submission" date="2019-05" db="EMBL/GenBank/DDBJ databases">
        <title>Another draft genome of Portunus trituberculatus and its Hox gene families provides insights of decapod evolution.</title>
        <authorList>
            <person name="Jeong J.-H."/>
            <person name="Song I."/>
            <person name="Kim S."/>
            <person name="Choi T."/>
            <person name="Kim D."/>
            <person name="Ryu S."/>
            <person name="Kim W."/>
        </authorList>
    </citation>
    <scope>NUCLEOTIDE SEQUENCE [LARGE SCALE GENOMIC DNA]</scope>
    <source>
        <tissue evidence="2">Muscle</tissue>
    </source>
</reference>
<dbReference type="EMBL" id="VSRR010040727">
    <property type="protein sequence ID" value="MPC75267.1"/>
    <property type="molecule type" value="Genomic_DNA"/>
</dbReference>
<accession>A0A5B7I1D5</accession>
<evidence type="ECO:0000313" key="2">
    <source>
        <dbReference type="EMBL" id="MPC75267.1"/>
    </source>
</evidence>
<dbReference type="Proteomes" id="UP000324222">
    <property type="component" value="Unassembled WGS sequence"/>
</dbReference>
<sequence length="66" mass="7662">MNTNEHTSSESRGGSEEEQSTRRPFEFLTNIFKRRREHDCETETEDEASRPPDITLHGASLTPYSY</sequence>
<feature type="compositionally biased region" description="Basic and acidic residues" evidence="1">
    <location>
        <begin position="7"/>
        <end position="25"/>
    </location>
</feature>
<evidence type="ECO:0000256" key="1">
    <source>
        <dbReference type="SAM" id="MobiDB-lite"/>
    </source>
</evidence>
<organism evidence="2 3">
    <name type="scientific">Portunus trituberculatus</name>
    <name type="common">Swimming crab</name>
    <name type="synonym">Neptunus trituberculatus</name>
    <dbReference type="NCBI Taxonomy" id="210409"/>
    <lineage>
        <taxon>Eukaryota</taxon>
        <taxon>Metazoa</taxon>
        <taxon>Ecdysozoa</taxon>
        <taxon>Arthropoda</taxon>
        <taxon>Crustacea</taxon>
        <taxon>Multicrustacea</taxon>
        <taxon>Malacostraca</taxon>
        <taxon>Eumalacostraca</taxon>
        <taxon>Eucarida</taxon>
        <taxon>Decapoda</taxon>
        <taxon>Pleocyemata</taxon>
        <taxon>Brachyura</taxon>
        <taxon>Eubrachyura</taxon>
        <taxon>Portunoidea</taxon>
        <taxon>Portunidae</taxon>
        <taxon>Portuninae</taxon>
        <taxon>Portunus</taxon>
    </lineage>
</organism>
<name>A0A5B7I1D5_PORTR</name>